<reference evidence="4 5" key="1">
    <citation type="submission" date="2012-11" db="EMBL/GenBank/DDBJ databases">
        <authorList>
            <person name="Huguet-Tapia J.C."/>
            <person name="Durkin A.S."/>
            <person name="Pettis G.S."/>
            <person name="Badger J.H."/>
        </authorList>
    </citation>
    <scope>NUCLEOTIDE SEQUENCE [LARGE SCALE GENOMIC DNA]</scope>
    <source>
        <strain evidence="4 5">91-03</strain>
    </source>
</reference>
<dbReference type="SUPFAM" id="SSF53955">
    <property type="entry name" value="Lysozyme-like"/>
    <property type="match status" value="1"/>
</dbReference>
<dbReference type="InterPro" id="IPR043426">
    <property type="entry name" value="MltB-like"/>
</dbReference>
<dbReference type="InterPro" id="IPR031304">
    <property type="entry name" value="SLT_2"/>
</dbReference>
<dbReference type="Gene3D" id="1.10.530.10">
    <property type="match status" value="1"/>
</dbReference>
<sequence length="371" mass="38077">MAVRMLFRTVGTARGALRGTRCTAIAAAAMAALTASQAPGVSAQAAEAARNAARAEHGPSVSGDAPYRTELPPLRTGKSDEDTAAGRAGGALPATVFAAYRRAESELAGTAPGCRLEWQLLAAIGQVEPGQARGGRVTADGTAVTPILGPRLNGGAFAVIRDTDGGRYDGDTAYDRAVGPMQFIPSTWTRWGADGNGDGRADPNNVFDAALAAGRYLCAGWGRDLSDPADLDRAILGYNHSEAYLRTVRAWYAYFLAGHRVVPDRSGGPSARPEPSRPSSTREPAPEPSERPGASPSPTPPTPPASPSPSPSPTPSRPAGGAEEADESPLPVPDPGVELPGGDVLPGVGPLTSNGEDTMRPSPSTTTDTGR</sequence>
<gene>
    <name evidence="4" type="ORF">STRIP9103_00868</name>
</gene>
<organism evidence="4 5">
    <name type="scientific">Streptomyces ipomoeae 91-03</name>
    <dbReference type="NCBI Taxonomy" id="698759"/>
    <lineage>
        <taxon>Bacteria</taxon>
        <taxon>Bacillati</taxon>
        <taxon>Actinomycetota</taxon>
        <taxon>Actinomycetes</taxon>
        <taxon>Kitasatosporales</taxon>
        <taxon>Streptomycetaceae</taxon>
        <taxon>Streptomyces</taxon>
    </lineage>
</organism>
<evidence type="ECO:0000256" key="2">
    <source>
        <dbReference type="SAM" id="SignalP"/>
    </source>
</evidence>
<feature type="region of interest" description="Disordered" evidence="1">
    <location>
        <begin position="49"/>
        <end position="87"/>
    </location>
</feature>
<evidence type="ECO:0000313" key="4">
    <source>
        <dbReference type="EMBL" id="EKX65846.1"/>
    </source>
</evidence>
<feature type="chain" id="PRO_5039724138" description="Transglycosylase SLT domain-containing protein" evidence="2">
    <location>
        <begin position="38"/>
        <end position="371"/>
    </location>
</feature>
<dbReference type="GO" id="GO:0008933">
    <property type="term" value="F:peptidoglycan lytic transglycosylase activity"/>
    <property type="evidence" value="ECO:0007669"/>
    <property type="project" value="TreeGrafter"/>
</dbReference>
<dbReference type="CDD" id="cd13399">
    <property type="entry name" value="Slt35-like"/>
    <property type="match status" value="1"/>
</dbReference>
<dbReference type="InterPro" id="IPR023346">
    <property type="entry name" value="Lysozyme-like_dom_sf"/>
</dbReference>
<evidence type="ECO:0000256" key="1">
    <source>
        <dbReference type="SAM" id="MobiDB-lite"/>
    </source>
</evidence>
<comment type="caution">
    <text evidence="4">The sequence shown here is derived from an EMBL/GenBank/DDBJ whole genome shotgun (WGS) entry which is preliminary data.</text>
</comment>
<dbReference type="PATRIC" id="fig|698759.3.peg.3557"/>
<dbReference type="PANTHER" id="PTHR30163">
    <property type="entry name" value="MEMBRANE-BOUND LYTIC MUREIN TRANSGLYCOSYLASE B"/>
    <property type="match status" value="1"/>
</dbReference>
<dbReference type="AlphaFoldDB" id="L1KYH1"/>
<keyword evidence="2" id="KW-0732">Signal</keyword>
<feature type="region of interest" description="Disordered" evidence="1">
    <location>
        <begin position="262"/>
        <end position="371"/>
    </location>
</feature>
<dbReference type="Proteomes" id="UP000010411">
    <property type="component" value="Unassembled WGS sequence"/>
</dbReference>
<name>L1KYH1_9ACTN</name>
<feature type="compositionally biased region" description="Low complexity" evidence="1">
    <location>
        <begin position="265"/>
        <end position="283"/>
    </location>
</feature>
<feature type="compositionally biased region" description="Low complexity" evidence="1">
    <location>
        <begin position="335"/>
        <end position="351"/>
    </location>
</feature>
<keyword evidence="5" id="KW-1185">Reference proteome</keyword>
<proteinExistence type="predicted"/>
<dbReference type="GO" id="GO:0009253">
    <property type="term" value="P:peptidoglycan catabolic process"/>
    <property type="evidence" value="ECO:0007669"/>
    <property type="project" value="TreeGrafter"/>
</dbReference>
<protein>
    <recommendedName>
        <fullName evidence="3">Transglycosylase SLT domain-containing protein</fullName>
    </recommendedName>
</protein>
<evidence type="ECO:0000313" key="5">
    <source>
        <dbReference type="Proteomes" id="UP000010411"/>
    </source>
</evidence>
<accession>L1KYH1</accession>
<feature type="signal peptide" evidence="2">
    <location>
        <begin position="1"/>
        <end position="37"/>
    </location>
</feature>
<evidence type="ECO:0000259" key="3">
    <source>
        <dbReference type="Pfam" id="PF13406"/>
    </source>
</evidence>
<dbReference type="Pfam" id="PF13406">
    <property type="entry name" value="SLT_2"/>
    <property type="match status" value="1"/>
</dbReference>
<feature type="domain" description="Transglycosylase SLT" evidence="3">
    <location>
        <begin position="172"/>
        <end position="222"/>
    </location>
</feature>
<dbReference type="EMBL" id="AEJC01000262">
    <property type="protein sequence ID" value="EKX65846.1"/>
    <property type="molecule type" value="Genomic_DNA"/>
</dbReference>
<dbReference type="PANTHER" id="PTHR30163:SF8">
    <property type="entry name" value="LYTIC MUREIN TRANSGLYCOSYLASE"/>
    <property type="match status" value="1"/>
</dbReference>
<feature type="compositionally biased region" description="Polar residues" evidence="1">
    <location>
        <begin position="352"/>
        <end position="371"/>
    </location>
</feature>
<feature type="compositionally biased region" description="Pro residues" evidence="1">
    <location>
        <begin position="295"/>
        <end position="316"/>
    </location>
</feature>